<reference evidence="2" key="1">
    <citation type="submission" date="2021-02" db="EMBL/GenBank/DDBJ databases">
        <authorList>
            <person name="Nowell W R."/>
        </authorList>
    </citation>
    <scope>NUCLEOTIDE SEQUENCE</scope>
</reference>
<evidence type="ECO:0000313" key="2">
    <source>
        <dbReference type="EMBL" id="CAF1255370.1"/>
    </source>
</evidence>
<sequence>MLVSQPISNGGVLHGSVFKPVLSLCNPVKIGGTSATVGAAGGFSQGSGYDPFTRCGVAGVFAIALSVILCIYSTSSVVGSVQFFPHRTTFAMRMLFTTLFDSC</sequence>
<keyword evidence="1" id="KW-0812">Transmembrane</keyword>
<comment type="caution">
    <text evidence="2">The sequence shown here is derived from an EMBL/GenBank/DDBJ whole genome shotgun (WGS) entry which is preliminary data.</text>
</comment>
<dbReference type="EMBL" id="CAJNOR010002155">
    <property type="protein sequence ID" value="CAF1255370.1"/>
    <property type="molecule type" value="Genomic_DNA"/>
</dbReference>
<keyword evidence="1" id="KW-0472">Membrane</keyword>
<feature type="transmembrane region" description="Helical" evidence="1">
    <location>
        <begin position="57"/>
        <end position="84"/>
    </location>
</feature>
<dbReference type="AlphaFoldDB" id="A0A815ADX6"/>
<keyword evidence="3" id="KW-1185">Reference proteome</keyword>
<protein>
    <submittedName>
        <fullName evidence="2">Uncharacterized protein</fullName>
    </submittedName>
</protein>
<keyword evidence="1" id="KW-1133">Transmembrane helix</keyword>
<gene>
    <name evidence="2" type="ORF">XAT740_LOCUS26485</name>
</gene>
<organism evidence="2 3">
    <name type="scientific">Adineta ricciae</name>
    <name type="common">Rotifer</name>
    <dbReference type="NCBI Taxonomy" id="249248"/>
    <lineage>
        <taxon>Eukaryota</taxon>
        <taxon>Metazoa</taxon>
        <taxon>Spiralia</taxon>
        <taxon>Gnathifera</taxon>
        <taxon>Rotifera</taxon>
        <taxon>Eurotatoria</taxon>
        <taxon>Bdelloidea</taxon>
        <taxon>Adinetida</taxon>
        <taxon>Adinetidae</taxon>
        <taxon>Adineta</taxon>
    </lineage>
</organism>
<accession>A0A815ADX6</accession>
<proteinExistence type="predicted"/>
<evidence type="ECO:0000256" key="1">
    <source>
        <dbReference type="SAM" id="Phobius"/>
    </source>
</evidence>
<evidence type="ECO:0000313" key="3">
    <source>
        <dbReference type="Proteomes" id="UP000663828"/>
    </source>
</evidence>
<dbReference type="Proteomes" id="UP000663828">
    <property type="component" value="Unassembled WGS sequence"/>
</dbReference>
<name>A0A815ADX6_ADIRI</name>